<gene>
    <name evidence="6" type="ORF">N7496_005919</name>
</gene>
<evidence type="ECO:0000256" key="1">
    <source>
        <dbReference type="ARBA" id="ARBA00007749"/>
    </source>
</evidence>
<reference evidence="6" key="2">
    <citation type="journal article" date="2023" name="IMA Fungus">
        <title>Comparative genomic study of the Penicillium genus elucidates a diverse pangenome and 15 lateral gene transfer events.</title>
        <authorList>
            <person name="Petersen C."/>
            <person name="Sorensen T."/>
            <person name="Nielsen M.R."/>
            <person name="Sondergaard T.E."/>
            <person name="Sorensen J.L."/>
            <person name="Fitzpatrick D.A."/>
            <person name="Frisvad J.C."/>
            <person name="Nielsen K.L."/>
        </authorList>
    </citation>
    <scope>NUCLEOTIDE SEQUENCE</scope>
    <source>
        <strain evidence="6">IBT 29864</strain>
    </source>
</reference>
<dbReference type="SUPFAM" id="SSF56281">
    <property type="entry name" value="Metallo-hydrolase/oxidoreductase"/>
    <property type="match status" value="1"/>
</dbReference>
<dbReference type="InterPro" id="IPR051013">
    <property type="entry name" value="MBL_superfamily_lactonases"/>
</dbReference>
<organism evidence="6 7">
    <name type="scientific">Penicillium cataractarum</name>
    <dbReference type="NCBI Taxonomy" id="2100454"/>
    <lineage>
        <taxon>Eukaryota</taxon>
        <taxon>Fungi</taxon>
        <taxon>Dikarya</taxon>
        <taxon>Ascomycota</taxon>
        <taxon>Pezizomycotina</taxon>
        <taxon>Eurotiomycetes</taxon>
        <taxon>Eurotiomycetidae</taxon>
        <taxon>Eurotiales</taxon>
        <taxon>Aspergillaceae</taxon>
        <taxon>Penicillium</taxon>
    </lineage>
</organism>
<dbReference type="GO" id="GO:0046872">
    <property type="term" value="F:metal ion binding"/>
    <property type="evidence" value="ECO:0007669"/>
    <property type="project" value="UniProtKB-KW"/>
</dbReference>
<comment type="similarity">
    <text evidence="1">Belongs to the metallo-beta-lactamase superfamily.</text>
</comment>
<dbReference type="GeneID" id="81438027"/>
<dbReference type="InterPro" id="IPR001279">
    <property type="entry name" value="Metallo-B-lactamas"/>
</dbReference>
<dbReference type="RefSeq" id="XP_056554261.1">
    <property type="nucleotide sequence ID" value="XM_056698848.1"/>
</dbReference>
<evidence type="ECO:0000313" key="7">
    <source>
        <dbReference type="Proteomes" id="UP001147782"/>
    </source>
</evidence>
<dbReference type="OrthoDB" id="10250730at2759"/>
<proteinExistence type="inferred from homology"/>
<reference evidence="6" key="1">
    <citation type="submission" date="2022-11" db="EMBL/GenBank/DDBJ databases">
        <authorList>
            <person name="Petersen C."/>
        </authorList>
    </citation>
    <scope>NUCLEOTIDE SEQUENCE</scope>
    <source>
        <strain evidence="6">IBT 29864</strain>
    </source>
</reference>
<dbReference type="Gene3D" id="3.60.15.10">
    <property type="entry name" value="Ribonuclease Z/Hydroxyacylglutathione hydrolase-like"/>
    <property type="match status" value="1"/>
</dbReference>
<comment type="caution">
    <text evidence="6">The sequence shown here is derived from an EMBL/GenBank/DDBJ whole genome shotgun (WGS) entry which is preliminary data.</text>
</comment>
<evidence type="ECO:0000256" key="3">
    <source>
        <dbReference type="ARBA" id="ARBA00022801"/>
    </source>
</evidence>
<sequence length="341" mass="37694">MDPASATKDTLPNGAWAQVSVIDSASLSNLPLEPYFHCDLPRLQRVTVPAFSFVITNQQGRCALFDLGLRKDWPKLAPTAVAEVHNDELGIHCEQDVRDILDAHDFRIDDIEAIILSHHHFDHIGDPSRFPSSTALVVGPGACEALMPGYPDQEDSEILTSDYSGRDVREIDFTSTNLFILGLPALDYFGDGSLYLLSTPGHAVGHMAALVRTTTSPDSFVLLGGDACHHCGELRPSPGRPLPTSAPPCVTRFLERQSNDGKQAFFQIQRDARFAAYCHNADEAEQTIVRLQRFDALDNVLIIFAHDASLKTVVDEFPATLNDWFVKGSSCRWRFLGDFEE</sequence>
<dbReference type="AlphaFoldDB" id="A0A9W9S180"/>
<dbReference type="Proteomes" id="UP001147782">
    <property type="component" value="Unassembled WGS sequence"/>
</dbReference>
<dbReference type="PANTHER" id="PTHR42978:SF5">
    <property type="entry name" value="METALLO-BETA-LACTAMASE DOMAIN-CONTAINING PROTEIN"/>
    <property type="match status" value="1"/>
</dbReference>
<keyword evidence="3" id="KW-0378">Hydrolase</keyword>
<evidence type="ECO:0000313" key="6">
    <source>
        <dbReference type="EMBL" id="KAJ5369827.1"/>
    </source>
</evidence>
<dbReference type="InterPro" id="IPR036866">
    <property type="entry name" value="RibonucZ/Hydroxyglut_hydro"/>
</dbReference>
<evidence type="ECO:0000256" key="4">
    <source>
        <dbReference type="ARBA" id="ARBA00022833"/>
    </source>
</evidence>
<accession>A0A9W9S180</accession>
<dbReference type="CDD" id="cd07730">
    <property type="entry name" value="metallo-hydrolase-like_MBL-fold"/>
    <property type="match status" value="1"/>
</dbReference>
<protein>
    <recommendedName>
        <fullName evidence="5">Metallo-beta-lactamase domain-containing protein</fullName>
    </recommendedName>
</protein>
<dbReference type="Pfam" id="PF00753">
    <property type="entry name" value="Lactamase_B"/>
    <property type="match status" value="1"/>
</dbReference>
<evidence type="ECO:0000256" key="2">
    <source>
        <dbReference type="ARBA" id="ARBA00022723"/>
    </source>
</evidence>
<dbReference type="SMART" id="SM00849">
    <property type="entry name" value="Lactamase_B"/>
    <property type="match status" value="1"/>
</dbReference>
<keyword evidence="4" id="KW-0862">Zinc</keyword>
<keyword evidence="7" id="KW-1185">Reference proteome</keyword>
<feature type="domain" description="Metallo-beta-lactamase" evidence="5">
    <location>
        <begin position="49"/>
        <end position="268"/>
    </location>
</feature>
<evidence type="ECO:0000259" key="5">
    <source>
        <dbReference type="SMART" id="SM00849"/>
    </source>
</evidence>
<keyword evidence="2" id="KW-0479">Metal-binding</keyword>
<dbReference type="GO" id="GO:0016787">
    <property type="term" value="F:hydrolase activity"/>
    <property type="evidence" value="ECO:0007669"/>
    <property type="project" value="UniProtKB-KW"/>
</dbReference>
<dbReference type="EMBL" id="JAPZBS010000005">
    <property type="protein sequence ID" value="KAJ5369827.1"/>
    <property type="molecule type" value="Genomic_DNA"/>
</dbReference>
<dbReference type="PANTHER" id="PTHR42978">
    <property type="entry name" value="QUORUM-QUENCHING LACTONASE YTNP-RELATED-RELATED"/>
    <property type="match status" value="1"/>
</dbReference>
<name>A0A9W9S180_9EURO</name>